<keyword evidence="3" id="KW-1003">Cell membrane</keyword>
<sequence>MIGKSPIGDWVESAVNFLTVHAEGFFEGLSTILEAVVNSFTWMFQLGPFWMLIAILTIIAFIVGRWSLALLTGIGLLMIVWLGYWEATILTLSLVLTSTVLSILIGVPLGILSGTINGVSKVLRPLMDFMQTMPAFVYLLPAVILFGLGIVPGIIASVIFAVPPTIRLTDLGIRQVPQDMTEAANSFGSTPWQRLWKVQLPIALPTLMAGVNQTIMLSLSMVVIASMIGAQGVGTEVYRAVTQLKIGQGFEAGLAVVLLAIILDRFSQRLIKSNHARH</sequence>
<dbReference type="FunFam" id="1.10.3720.10:FF:000001">
    <property type="entry name" value="Glycine betaine ABC transporter, permease"/>
    <property type="match status" value="1"/>
</dbReference>
<evidence type="ECO:0000256" key="2">
    <source>
        <dbReference type="ARBA" id="ARBA00022448"/>
    </source>
</evidence>
<dbReference type="Pfam" id="PF00528">
    <property type="entry name" value="BPD_transp_1"/>
    <property type="match status" value="1"/>
</dbReference>
<dbReference type="PANTHER" id="PTHR47737:SF1">
    <property type="entry name" value="GLYCINE BETAINE_PROLINE BETAINE TRANSPORT SYSTEM PERMEASE PROTEIN PROW"/>
    <property type="match status" value="1"/>
</dbReference>
<keyword evidence="5 7" id="KW-1133">Transmembrane helix</keyword>
<keyword evidence="10" id="KW-1185">Reference proteome</keyword>
<feature type="transmembrane region" description="Helical" evidence="7">
    <location>
        <begin position="49"/>
        <end position="82"/>
    </location>
</feature>
<feature type="transmembrane region" description="Helical" evidence="7">
    <location>
        <begin position="215"/>
        <end position="234"/>
    </location>
</feature>
<feature type="transmembrane region" description="Helical" evidence="7">
    <location>
        <begin position="136"/>
        <end position="162"/>
    </location>
</feature>
<feature type="domain" description="ABC transmembrane type-1" evidence="8">
    <location>
        <begin position="88"/>
        <end position="267"/>
    </location>
</feature>
<dbReference type="GO" id="GO:0015226">
    <property type="term" value="F:carnitine transmembrane transporter activity"/>
    <property type="evidence" value="ECO:0007669"/>
    <property type="project" value="TreeGrafter"/>
</dbReference>
<evidence type="ECO:0000313" key="9">
    <source>
        <dbReference type="EMBL" id="SMG35991.1"/>
    </source>
</evidence>
<dbReference type="InterPro" id="IPR000515">
    <property type="entry name" value="MetI-like"/>
</dbReference>
<dbReference type="GO" id="GO:0031460">
    <property type="term" value="P:glycine betaine transport"/>
    <property type="evidence" value="ECO:0007669"/>
    <property type="project" value="TreeGrafter"/>
</dbReference>
<evidence type="ECO:0000313" key="10">
    <source>
        <dbReference type="Proteomes" id="UP000193834"/>
    </source>
</evidence>
<keyword evidence="2 7" id="KW-0813">Transport</keyword>
<evidence type="ECO:0000256" key="7">
    <source>
        <dbReference type="RuleBase" id="RU363032"/>
    </source>
</evidence>
<evidence type="ECO:0000256" key="4">
    <source>
        <dbReference type="ARBA" id="ARBA00022692"/>
    </source>
</evidence>
<comment type="subcellular location">
    <subcellularLocation>
        <location evidence="7">Cell membrane</location>
        <topology evidence="7">Multi-pass membrane protein</topology>
    </subcellularLocation>
    <subcellularLocation>
        <location evidence="1">Membrane</location>
        <topology evidence="1">Multi-pass membrane protein</topology>
    </subcellularLocation>
</comment>
<dbReference type="OrthoDB" id="9801163at2"/>
<evidence type="ECO:0000256" key="6">
    <source>
        <dbReference type="ARBA" id="ARBA00023136"/>
    </source>
</evidence>
<keyword evidence="4 7" id="KW-0812">Transmembrane</keyword>
<dbReference type="PROSITE" id="PS50928">
    <property type="entry name" value="ABC_TM1"/>
    <property type="match status" value="1"/>
</dbReference>
<dbReference type="GO" id="GO:0015871">
    <property type="term" value="P:choline transport"/>
    <property type="evidence" value="ECO:0007669"/>
    <property type="project" value="TreeGrafter"/>
</dbReference>
<evidence type="ECO:0000256" key="3">
    <source>
        <dbReference type="ARBA" id="ARBA00022475"/>
    </source>
</evidence>
<gene>
    <name evidence="9" type="ORF">SAMN06295960_2069</name>
</gene>
<dbReference type="GO" id="GO:0043190">
    <property type="term" value="C:ATP-binding cassette (ABC) transporter complex"/>
    <property type="evidence" value="ECO:0007669"/>
    <property type="project" value="TreeGrafter"/>
</dbReference>
<dbReference type="PANTHER" id="PTHR47737">
    <property type="entry name" value="GLYCINE BETAINE/PROLINE BETAINE TRANSPORT SYSTEM PERMEASE PROTEIN PROW"/>
    <property type="match status" value="1"/>
</dbReference>
<comment type="similarity">
    <text evidence="7">Belongs to the binding-protein-dependent transport system permease family.</text>
</comment>
<dbReference type="InterPro" id="IPR035906">
    <property type="entry name" value="MetI-like_sf"/>
</dbReference>
<dbReference type="AlphaFoldDB" id="A0A1X7K5F0"/>
<name>A0A1X7K5F0_9BACL</name>
<protein>
    <submittedName>
        <fullName evidence="9">Glycine betaine/proline transport system permease protein</fullName>
    </submittedName>
</protein>
<feature type="transmembrane region" description="Helical" evidence="7">
    <location>
        <begin position="89"/>
        <end position="116"/>
    </location>
</feature>
<evidence type="ECO:0000256" key="5">
    <source>
        <dbReference type="ARBA" id="ARBA00022989"/>
    </source>
</evidence>
<evidence type="ECO:0000256" key="1">
    <source>
        <dbReference type="ARBA" id="ARBA00004141"/>
    </source>
</evidence>
<evidence type="ECO:0000259" key="8">
    <source>
        <dbReference type="PROSITE" id="PS50928"/>
    </source>
</evidence>
<proteinExistence type="inferred from homology"/>
<dbReference type="GO" id="GO:0005275">
    <property type="term" value="F:amine transmembrane transporter activity"/>
    <property type="evidence" value="ECO:0007669"/>
    <property type="project" value="TreeGrafter"/>
</dbReference>
<dbReference type="Proteomes" id="UP000193834">
    <property type="component" value="Unassembled WGS sequence"/>
</dbReference>
<dbReference type="CDD" id="cd06261">
    <property type="entry name" value="TM_PBP2"/>
    <property type="match status" value="1"/>
</dbReference>
<organism evidence="9 10">
    <name type="scientific">Paenibacillus aquistagni</name>
    <dbReference type="NCBI Taxonomy" id="1852522"/>
    <lineage>
        <taxon>Bacteria</taxon>
        <taxon>Bacillati</taxon>
        <taxon>Bacillota</taxon>
        <taxon>Bacilli</taxon>
        <taxon>Bacillales</taxon>
        <taxon>Paenibacillaceae</taxon>
        <taxon>Paenibacillus</taxon>
    </lineage>
</organism>
<dbReference type="EMBL" id="FXAZ01000002">
    <property type="protein sequence ID" value="SMG35991.1"/>
    <property type="molecule type" value="Genomic_DNA"/>
</dbReference>
<dbReference type="Gene3D" id="1.10.3720.10">
    <property type="entry name" value="MetI-like"/>
    <property type="match status" value="1"/>
</dbReference>
<dbReference type="STRING" id="1852522.SAMN06295960_2069"/>
<accession>A0A1X7K5F0</accession>
<dbReference type="SUPFAM" id="SSF161098">
    <property type="entry name" value="MetI-like"/>
    <property type="match status" value="1"/>
</dbReference>
<keyword evidence="6 7" id="KW-0472">Membrane</keyword>
<dbReference type="RefSeq" id="WP_085494283.1">
    <property type="nucleotide sequence ID" value="NZ_FXAZ01000002.1"/>
</dbReference>
<reference evidence="9 10" key="1">
    <citation type="submission" date="2017-04" db="EMBL/GenBank/DDBJ databases">
        <authorList>
            <person name="Afonso C.L."/>
            <person name="Miller P.J."/>
            <person name="Scott M.A."/>
            <person name="Spackman E."/>
            <person name="Goraichik I."/>
            <person name="Dimitrov K.M."/>
            <person name="Suarez D.L."/>
            <person name="Swayne D.E."/>
        </authorList>
    </citation>
    <scope>NUCLEOTIDE SEQUENCE [LARGE SCALE GENOMIC DNA]</scope>
    <source>
        <strain evidence="9 10">11</strain>
    </source>
</reference>